<feature type="transmembrane region" description="Helical" evidence="6">
    <location>
        <begin position="109"/>
        <end position="128"/>
    </location>
</feature>
<sequence>MRFLVSLWRLIEDRENMVDPAVEDKIVAATENRFEELPVEQKRKLNLDEEETKSGSGRRHLFGRRKPLHAALGSGKTADILLWRQKQMSGAIQVSATVIWLLFERIGYHLVPFLCHFLILALAILFLWSNFSSIVNKSPPNFPDIRLSQELCDCVALLLKDQINQGCLYLRQMTTGKDLKRFMSEPIWKVKSSRFLICVVEQKIGTLSFIYCPCSRGQFGLPGPSQLEIDHVERPKDETLASLLAINTCDPFGVE</sequence>
<organism evidence="8 9">
    <name type="scientific">Lactuca virosa</name>
    <dbReference type="NCBI Taxonomy" id="75947"/>
    <lineage>
        <taxon>Eukaryota</taxon>
        <taxon>Viridiplantae</taxon>
        <taxon>Streptophyta</taxon>
        <taxon>Embryophyta</taxon>
        <taxon>Tracheophyta</taxon>
        <taxon>Spermatophyta</taxon>
        <taxon>Magnoliopsida</taxon>
        <taxon>eudicotyledons</taxon>
        <taxon>Gunneridae</taxon>
        <taxon>Pentapetalae</taxon>
        <taxon>asterids</taxon>
        <taxon>campanulids</taxon>
        <taxon>Asterales</taxon>
        <taxon>Asteraceae</taxon>
        <taxon>Cichorioideae</taxon>
        <taxon>Cichorieae</taxon>
        <taxon>Lactucinae</taxon>
        <taxon>Lactuca</taxon>
    </lineage>
</organism>
<keyword evidence="2 6" id="KW-0812">Transmembrane</keyword>
<protein>
    <recommendedName>
        <fullName evidence="6">Reticulon-like protein</fullName>
    </recommendedName>
</protein>
<dbReference type="Proteomes" id="UP001157418">
    <property type="component" value="Unassembled WGS sequence"/>
</dbReference>
<evidence type="ECO:0000256" key="4">
    <source>
        <dbReference type="ARBA" id="ARBA00022989"/>
    </source>
</evidence>
<keyword evidence="5 6" id="KW-0472">Membrane</keyword>
<proteinExistence type="predicted"/>
<dbReference type="PROSITE" id="PS50845">
    <property type="entry name" value="RETICULON"/>
    <property type="match status" value="1"/>
</dbReference>
<feature type="domain" description="Reticulon" evidence="7">
    <location>
        <begin position="77"/>
        <end position="183"/>
    </location>
</feature>
<keyword evidence="9" id="KW-1185">Reference proteome</keyword>
<dbReference type="GO" id="GO:0005789">
    <property type="term" value="C:endoplasmic reticulum membrane"/>
    <property type="evidence" value="ECO:0007669"/>
    <property type="project" value="UniProtKB-SubCell"/>
</dbReference>
<dbReference type="PANTHER" id="PTHR10994">
    <property type="entry name" value="RETICULON"/>
    <property type="match status" value="1"/>
</dbReference>
<dbReference type="InterPro" id="IPR003388">
    <property type="entry name" value="Reticulon"/>
</dbReference>
<gene>
    <name evidence="8" type="ORF">LVIROSA_LOCUS35781</name>
</gene>
<evidence type="ECO:0000313" key="9">
    <source>
        <dbReference type="Proteomes" id="UP001157418"/>
    </source>
</evidence>
<dbReference type="InterPro" id="IPR045064">
    <property type="entry name" value="Reticulon-like"/>
</dbReference>
<dbReference type="GO" id="GO:0009617">
    <property type="term" value="P:response to bacterium"/>
    <property type="evidence" value="ECO:0007669"/>
    <property type="project" value="InterPro"/>
</dbReference>
<evidence type="ECO:0000256" key="3">
    <source>
        <dbReference type="ARBA" id="ARBA00022824"/>
    </source>
</evidence>
<accession>A0AAU9PJY2</accession>
<dbReference type="PANTHER" id="PTHR10994:SF177">
    <property type="entry name" value="RETICULON-LIKE PROTEIN B15"/>
    <property type="match status" value="1"/>
</dbReference>
<keyword evidence="3 6" id="KW-0256">Endoplasmic reticulum</keyword>
<evidence type="ECO:0000313" key="8">
    <source>
        <dbReference type="EMBL" id="CAH1450349.1"/>
    </source>
</evidence>
<dbReference type="AlphaFoldDB" id="A0AAU9PJY2"/>
<evidence type="ECO:0000259" key="7">
    <source>
        <dbReference type="PROSITE" id="PS50845"/>
    </source>
</evidence>
<comment type="subcellular location">
    <subcellularLocation>
        <location evidence="1 6">Endoplasmic reticulum membrane</location>
        <topology evidence="1 6">Multi-pass membrane protein</topology>
    </subcellularLocation>
</comment>
<evidence type="ECO:0000256" key="5">
    <source>
        <dbReference type="ARBA" id="ARBA00023136"/>
    </source>
</evidence>
<evidence type="ECO:0000256" key="6">
    <source>
        <dbReference type="RuleBase" id="RU363132"/>
    </source>
</evidence>
<reference evidence="8 9" key="1">
    <citation type="submission" date="2022-01" db="EMBL/GenBank/DDBJ databases">
        <authorList>
            <person name="Xiong W."/>
            <person name="Schranz E."/>
        </authorList>
    </citation>
    <scope>NUCLEOTIDE SEQUENCE [LARGE SCALE GENOMIC DNA]</scope>
</reference>
<comment type="caution">
    <text evidence="6">Lacks conserved residue(s) required for the propagation of feature annotation.</text>
</comment>
<name>A0AAU9PJY2_9ASTR</name>
<dbReference type="Pfam" id="PF02453">
    <property type="entry name" value="Reticulon"/>
    <property type="match status" value="1"/>
</dbReference>
<evidence type="ECO:0000256" key="2">
    <source>
        <dbReference type="ARBA" id="ARBA00022692"/>
    </source>
</evidence>
<evidence type="ECO:0000256" key="1">
    <source>
        <dbReference type="ARBA" id="ARBA00004477"/>
    </source>
</evidence>
<dbReference type="EMBL" id="CAKMRJ010005634">
    <property type="protein sequence ID" value="CAH1450349.1"/>
    <property type="molecule type" value="Genomic_DNA"/>
</dbReference>
<comment type="caution">
    <text evidence="8">The sequence shown here is derived from an EMBL/GenBank/DDBJ whole genome shotgun (WGS) entry which is preliminary data.</text>
</comment>
<keyword evidence="4 6" id="KW-1133">Transmembrane helix</keyword>